<name>A0A8J7SHZ5_9BACT</name>
<dbReference type="PROSITE" id="PS51257">
    <property type="entry name" value="PROKAR_LIPOPROTEIN"/>
    <property type="match status" value="1"/>
</dbReference>
<dbReference type="RefSeq" id="WP_200311129.1">
    <property type="nucleotide sequence ID" value="NZ_JAENIM010000039.1"/>
</dbReference>
<reference evidence="3" key="1">
    <citation type="submission" date="2021-01" db="EMBL/GenBank/DDBJ databases">
        <title>Modified the classification status of verrucomicrobia.</title>
        <authorList>
            <person name="Feng X."/>
        </authorList>
    </citation>
    <scope>NUCLEOTIDE SEQUENCE</scope>
    <source>
        <strain evidence="3">_KCTC 22039</strain>
    </source>
</reference>
<gene>
    <name evidence="3" type="ORF">JIN82_08120</name>
</gene>
<sequence>MKLNYNSIIISWIFSLSCIHQAWAQGDPNIAYAYPAGAAVNSETEISLGGRLLRGAKEVYVTGDGVEAELSSTFSNYSRTYADYLKHFTRIANAKEQGKPIPEAKSDLPKLPDHPAFRELAEMSLAHLQQRNTDLKRESMQKSREMEEIALVKLRIAADAKPGRREIRVSTPFGLSEPFPIYIGSYAEILEKEPNNNSPQIINEPVPFTINGQIKAGDRDQFQFSATAGQQLTIRVDAQVIKPFIADAVPGWFQATIRMLDENGSELAFADRFEQFPDPVMFFTVPADGNYTIQLQDAIFRGRDDFVYRLTVSDSPFITNQFPLGGKVGESTPVKLAGLNLAETQSLIDGNGAINTPISLGKNHPAGHFYMLNELDEIFKTAAADEAAGQPVNLPVIINGKIDQNQQTSSFQFRGKAGQSIVAEVVARKLGSPLDSFITLTDENGQLIAANDDMDRLNIGLQTHHADSYLCAELPADGSYKITIKDTQNRYGDAFAYRLRISEPMADFELYTTKASVSMRSNGSAAITVKAIRKDGFEGPIDIVLPADEDTFQLSGAQIPAGADEVTFTISDTKFLKNRIAAINLTGKAIVDGKQIRRPCQPTRAMEQAFIRHHLLPSDQLIAYISNWGVNRKTGLKPGEIVQIPINSYKTIVLEPTKKAQSVALTLHKAPDGITFDTKELKDKSIELTISAKDPATVGTKNNLIIEIFHAQKRKDNKQKLVSHGMLPSIPIEVTENR</sequence>
<evidence type="ECO:0000256" key="1">
    <source>
        <dbReference type="SAM" id="Coils"/>
    </source>
</evidence>
<keyword evidence="1" id="KW-0175">Coiled coil</keyword>
<dbReference type="AlphaFoldDB" id="A0A8J7SHZ5"/>
<comment type="caution">
    <text evidence="3">The sequence shown here is derived from an EMBL/GenBank/DDBJ whole genome shotgun (WGS) entry which is preliminary data.</text>
</comment>
<protein>
    <submittedName>
        <fullName evidence="3">PPC domain-containing protein</fullName>
    </submittedName>
</protein>
<evidence type="ECO:0000313" key="3">
    <source>
        <dbReference type="EMBL" id="MBK1791115.1"/>
    </source>
</evidence>
<feature type="signal peptide" evidence="2">
    <location>
        <begin position="1"/>
        <end position="24"/>
    </location>
</feature>
<dbReference type="EMBL" id="JAENIM010000039">
    <property type="protein sequence ID" value="MBK1791115.1"/>
    <property type="molecule type" value="Genomic_DNA"/>
</dbReference>
<feature type="chain" id="PRO_5035177885" evidence="2">
    <location>
        <begin position="25"/>
        <end position="738"/>
    </location>
</feature>
<keyword evidence="4" id="KW-1185">Reference proteome</keyword>
<dbReference type="Gene3D" id="2.60.120.380">
    <property type="match status" value="2"/>
</dbReference>
<accession>A0A8J7SHZ5</accession>
<evidence type="ECO:0000256" key="2">
    <source>
        <dbReference type="SAM" id="SignalP"/>
    </source>
</evidence>
<dbReference type="Proteomes" id="UP000624703">
    <property type="component" value="Unassembled WGS sequence"/>
</dbReference>
<evidence type="ECO:0000313" key="4">
    <source>
        <dbReference type="Proteomes" id="UP000624703"/>
    </source>
</evidence>
<keyword evidence="2" id="KW-0732">Signal</keyword>
<feature type="coiled-coil region" evidence="1">
    <location>
        <begin position="118"/>
        <end position="145"/>
    </location>
</feature>
<proteinExistence type="predicted"/>
<organism evidence="3 4">
    <name type="scientific">Persicirhabdus sediminis</name>
    <dbReference type="NCBI Taxonomy" id="454144"/>
    <lineage>
        <taxon>Bacteria</taxon>
        <taxon>Pseudomonadati</taxon>
        <taxon>Verrucomicrobiota</taxon>
        <taxon>Verrucomicrobiia</taxon>
        <taxon>Verrucomicrobiales</taxon>
        <taxon>Verrucomicrobiaceae</taxon>
        <taxon>Persicirhabdus</taxon>
    </lineage>
</organism>